<feature type="signal peptide" evidence="1">
    <location>
        <begin position="1"/>
        <end position="16"/>
    </location>
</feature>
<dbReference type="PANTHER" id="PTHR43308:SF5">
    <property type="entry name" value="S-LAYER PROTEIN _ PEPTIDOGLYCAN ENDO-BETA-N-ACETYLGLUCOSAMINIDASE"/>
    <property type="match status" value="1"/>
</dbReference>
<evidence type="ECO:0000256" key="1">
    <source>
        <dbReference type="SAM" id="SignalP"/>
    </source>
</evidence>
<gene>
    <name evidence="3" type="ORF">DNH61_18780</name>
</gene>
<dbReference type="CDD" id="cd08547">
    <property type="entry name" value="Type_II_cohesin"/>
    <property type="match status" value="1"/>
</dbReference>
<dbReference type="PANTHER" id="PTHR43308">
    <property type="entry name" value="OUTER MEMBRANE PROTEIN ALPHA-RELATED"/>
    <property type="match status" value="1"/>
</dbReference>
<reference evidence="3 4" key="1">
    <citation type="submission" date="2018-06" db="EMBL/GenBank/DDBJ databases">
        <title>Paenibacillus imtechensis sp. nov.</title>
        <authorList>
            <person name="Pinnaka A.K."/>
            <person name="Singh H."/>
            <person name="Kaur M."/>
        </authorList>
    </citation>
    <scope>NUCLEOTIDE SEQUENCE [LARGE SCALE GENOMIC DNA]</scope>
    <source>
        <strain evidence="3 4">SMB1</strain>
    </source>
</reference>
<protein>
    <recommendedName>
        <fullName evidence="2">SLH domain-containing protein</fullName>
    </recommendedName>
</protein>
<keyword evidence="1" id="KW-0732">Signal</keyword>
<dbReference type="Pfam" id="PF00395">
    <property type="entry name" value="SLH"/>
    <property type="match status" value="3"/>
</dbReference>
<feature type="domain" description="SLH" evidence="2">
    <location>
        <begin position="331"/>
        <end position="387"/>
    </location>
</feature>
<feature type="chain" id="PRO_5038534280" description="SLH domain-containing protein" evidence="1">
    <location>
        <begin position="17"/>
        <end position="387"/>
    </location>
</feature>
<dbReference type="SUPFAM" id="SSF49384">
    <property type="entry name" value="Carbohydrate-binding domain"/>
    <property type="match status" value="1"/>
</dbReference>
<evidence type="ECO:0000259" key="2">
    <source>
        <dbReference type="PROSITE" id="PS51272"/>
    </source>
</evidence>
<dbReference type="Gene3D" id="2.60.40.680">
    <property type="match status" value="1"/>
</dbReference>
<dbReference type="InterPro" id="IPR051465">
    <property type="entry name" value="Cell_Envelope_Struct_Comp"/>
</dbReference>
<comment type="caution">
    <text evidence="3">The sequence shown here is derived from an EMBL/GenBank/DDBJ whole genome shotgun (WGS) entry which is preliminary data.</text>
</comment>
<sequence>MLLALLLCSLPFPAAAAAGQAYPVKTPQLKVVLSDTNPKVNDTFQADFWMQGFVGDYKRVEGIEFHLVFDPALVEPVMDGSTGKLEAKLFPEASKPITWSNSVDKKGKIAFAQTLPPKSKSGYFTGSGKIGSVTFKALKEGASTFQMTNSLVILPELAGVNVKHAHNSLTFHIGSDKAPTEKIEEVGTAAPAGKSRTASEVIAAYSDAKEIESLPWAQEAIAALTDYGALKGNQHNAMGPKQAMTRAEFVQLLVAAMGLEIKPAGGTVLTDIKPEDWYYDAVTAAAAAGAVGGYKDKATGALSFKPNNKITRAEISTILARLLDNPAAAAEGAAFSDVKAGHWARASIMKLAAAGIVTGGSNGRFAPENPATRAEVCVMIHRLMLKQ</sequence>
<dbReference type="InterPro" id="IPR001119">
    <property type="entry name" value="SLH_dom"/>
</dbReference>
<dbReference type="AlphaFoldDB" id="A0A2W1L667"/>
<dbReference type="GO" id="GO:0030246">
    <property type="term" value="F:carbohydrate binding"/>
    <property type="evidence" value="ECO:0007669"/>
    <property type="project" value="InterPro"/>
</dbReference>
<dbReference type="InterPro" id="IPR008965">
    <property type="entry name" value="CBM2/CBM3_carb-bd_dom_sf"/>
</dbReference>
<feature type="domain" description="SLH" evidence="2">
    <location>
        <begin position="204"/>
        <end position="263"/>
    </location>
</feature>
<accession>A0A2W1L667</accession>
<dbReference type="Pfam" id="PF00963">
    <property type="entry name" value="Cohesin"/>
    <property type="match status" value="1"/>
</dbReference>
<evidence type="ECO:0000313" key="4">
    <source>
        <dbReference type="Proteomes" id="UP000249522"/>
    </source>
</evidence>
<dbReference type="Proteomes" id="UP000249522">
    <property type="component" value="Unassembled WGS sequence"/>
</dbReference>
<proteinExistence type="predicted"/>
<dbReference type="GO" id="GO:0000272">
    <property type="term" value="P:polysaccharide catabolic process"/>
    <property type="evidence" value="ECO:0007669"/>
    <property type="project" value="InterPro"/>
</dbReference>
<name>A0A2W1L667_9BACL</name>
<dbReference type="EMBL" id="QKRB01000053">
    <property type="protein sequence ID" value="PZD94443.1"/>
    <property type="molecule type" value="Genomic_DNA"/>
</dbReference>
<keyword evidence="4" id="KW-1185">Reference proteome</keyword>
<feature type="domain" description="SLH" evidence="2">
    <location>
        <begin position="265"/>
        <end position="330"/>
    </location>
</feature>
<organism evidence="3 4">
    <name type="scientific">Paenibacillus sambharensis</name>
    <dbReference type="NCBI Taxonomy" id="1803190"/>
    <lineage>
        <taxon>Bacteria</taxon>
        <taxon>Bacillati</taxon>
        <taxon>Bacillota</taxon>
        <taxon>Bacilli</taxon>
        <taxon>Bacillales</taxon>
        <taxon>Paenibacillaceae</taxon>
        <taxon>Paenibacillus</taxon>
    </lineage>
</organism>
<evidence type="ECO:0000313" key="3">
    <source>
        <dbReference type="EMBL" id="PZD94443.1"/>
    </source>
</evidence>
<dbReference type="PROSITE" id="PS51272">
    <property type="entry name" value="SLH"/>
    <property type="match status" value="3"/>
</dbReference>
<dbReference type="InterPro" id="IPR002102">
    <property type="entry name" value="Cohesin_dom"/>
</dbReference>